<evidence type="ECO:0008006" key="2">
    <source>
        <dbReference type="Google" id="ProtNLM"/>
    </source>
</evidence>
<protein>
    <recommendedName>
        <fullName evidence="2">MULE transposase domain-containing protein</fullName>
    </recommendedName>
</protein>
<organism evidence="1">
    <name type="scientific">Aphanomyces astaci</name>
    <name type="common">Crayfish plague agent</name>
    <dbReference type="NCBI Taxonomy" id="112090"/>
    <lineage>
        <taxon>Eukaryota</taxon>
        <taxon>Sar</taxon>
        <taxon>Stramenopiles</taxon>
        <taxon>Oomycota</taxon>
        <taxon>Saprolegniomycetes</taxon>
        <taxon>Saprolegniales</taxon>
        <taxon>Verrucalvaceae</taxon>
        <taxon>Aphanomyces</taxon>
    </lineage>
</organism>
<dbReference type="AlphaFoldDB" id="W4GEY9"/>
<proteinExistence type="predicted"/>
<dbReference type="EMBL" id="KI913132">
    <property type="protein sequence ID" value="ETV77841.1"/>
    <property type="molecule type" value="Genomic_DNA"/>
</dbReference>
<dbReference type="GeneID" id="20810660"/>
<sequence>MGDADDAQFNGIEVSLQVFPAIQYLMCFFHVMQKCWEHGRQMKWSEWDAVTEDIYFLHMSSSRDMLDVRMRNVHIKWGQGSLPPLLNNDQVAIGSRFWKWQIFHSAQETALTNNPNEQYSATIKSVLKRRKLHIPHLLQTFATLLRKESERNTTIALAPKVNERLRRHYAMLMKQGRLRLRSAGPALLGLWNVKHLARAHDADDDDEEEYFRRDLRVFVDIGSAVVFAFTSSL</sequence>
<dbReference type="OrthoDB" id="116498at2759"/>
<dbReference type="VEuPathDB" id="FungiDB:H257_08664"/>
<reference evidence="1" key="1">
    <citation type="submission" date="2013-12" db="EMBL/GenBank/DDBJ databases">
        <title>The Genome Sequence of Aphanomyces astaci APO3.</title>
        <authorList>
            <consortium name="The Broad Institute Genomics Platform"/>
            <person name="Russ C."/>
            <person name="Tyler B."/>
            <person name="van West P."/>
            <person name="Dieguez-Uribeondo J."/>
            <person name="Young S.K."/>
            <person name="Zeng Q."/>
            <person name="Gargeya S."/>
            <person name="Fitzgerald M."/>
            <person name="Abouelleil A."/>
            <person name="Alvarado L."/>
            <person name="Chapman S.B."/>
            <person name="Gainer-Dewar J."/>
            <person name="Goldberg J."/>
            <person name="Griggs A."/>
            <person name="Gujja S."/>
            <person name="Hansen M."/>
            <person name="Howarth C."/>
            <person name="Imamovic A."/>
            <person name="Ireland A."/>
            <person name="Larimer J."/>
            <person name="McCowan C."/>
            <person name="Murphy C."/>
            <person name="Pearson M."/>
            <person name="Poon T.W."/>
            <person name="Priest M."/>
            <person name="Roberts A."/>
            <person name="Saif S."/>
            <person name="Shea T."/>
            <person name="Sykes S."/>
            <person name="Wortman J."/>
            <person name="Nusbaum C."/>
            <person name="Birren B."/>
        </authorList>
    </citation>
    <scope>NUCLEOTIDE SEQUENCE [LARGE SCALE GENOMIC DNA]</scope>
    <source>
        <strain evidence="1">APO3</strain>
    </source>
</reference>
<gene>
    <name evidence="1" type="ORF">H257_08664</name>
</gene>
<accession>W4GEY9</accession>
<evidence type="ECO:0000313" key="1">
    <source>
        <dbReference type="EMBL" id="ETV77841.1"/>
    </source>
</evidence>
<name>W4GEY9_APHAT</name>
<dbReference type="RefSeq" id="XP_009832951.1">
    <property type="nucleotide sequence ID" value="XM_009834649.1"/>
</dbReference>